<dbReference type="SUPFAM" id="SSF49777">
    <property type="entry name" value="PEBP-like"/>
    <property type="match status" value="1"/>
</dbReference>
<dbReference type="Gene3D" id="3.90.280.10">
    <property type="entry name" value="PEBP-like"/>
    <property type="match status" value="1"/>
</dbReference>
<dbReference type="NCBIfam" id="TIGR00481">
    <property type="entry name" value="YbhB/YbcL family Raf kinase inhibitor-like protein"/>
    <property type="match status" value="1"/>
</dbReference>
<dbReference type="Pfam" id="PF01161">
    <property type="entry name" value="PBP"/>
    <property type="match status" value="1"/>
</dbReference>
<feature type="region of interest" description="Disordered" evidence="1">
    <location>
        <begin position="1"/>
        <end position="38"/>
    </location>
</feature>
<reference evidence="2" key="1">
    <citation type="journal article" date="2018" name="DNA Res.">
        <title>Multiple hybrid de novo genome assembly of finger millet, an orphan allotetraploid crop.</title>
        <authorList>
            <person name="Hatakeyama M."/>
            <person name="Aluri S."/>
            <person name="Balachadran M.T."/>
            <person name="Sivarajan S.R."/>
            <person name="Patrignani A."/>
            <person name="Gruter S."/>
            <person name="Poveda L."/>
            <person name="Shimizu-Inatsugi R."/>
            <person name="Baeten J."/>
            <person name="Francoijs K.J."/>
            <person name="Nataraja K.N."/>
            <person name="Reddy Y.A.N."/>
            <person name="Phadnis S."/>
            <person name="Ravikumar R.L."/>
            <person name="Schlapbach R."/>
            <person name="Sreeman S.M."/>
            <person name="Shimizu K.K."/>
        </authorList>
    </citation>
    <scope>NUCLEOTIDE SEQUENCE</scope>
</reference>
<evidence type="ECO:0008006" key="4">
    <source>
        <dbReference type="Google" id="ProtNLM"/>
    </source>
</evidence>
<dbReference type="EMBL" id="BQKI01000071">
    <property type="protein sequence ID" value="GJN14677.1"/>
    <property type="molecule type" value="Genomic_DNA"/>
</dbReference>
<dbReference type="PANTHER" id="PTHR30289">
    <property type="entry name" value="UNCHARACTERIZED PROTEIN YBCL-RELATED"/>
    <property type="match status" value="1"/>
</dbReference>
<dbReference type="CDD" id="cd00865">
    <property type="entry name" value="PEBP_bact_arch"/>
    <property type="match status" value="1"/>
</dbReference>
<sequence>MAQESLRLVSHQIASQDGRLPRQYSAEGQGAKKDMSPPLEWYGVPEGTKSLALVVQDVDAPDPDSPVVPWTHWVVANIPPDTKGLPEGFSGGGAGAGREFGGLQEGVNDWKQPGWRGPVPPSRGHRIQFRLYALDDEVHLGNKVTADKLMDAIEGHVLGQAELTAVYEG</sequence>
<dbReference type="InterPro" id="IPR036610">
    <property type="entry name" value="PEBP-like_sf"/>
</dbReference>
<organism evidence="2 3">
    <name type="scientific">Eleusine coracana subsp. coracana</name>
    <dbReference type="NCBI Taxonomy" id="191504"/>
    <lineage>
        <taxon>Eukaryota</taxon>
        <taxon>Viridiplantae</taxon>
        <taxon>Streptophyta</taxon>
        <taxon>Embryophyta</taxon>
        <taxon>Tracheophyta</taxon>
        <taxon>Spermatophyta</taxon>
        <taxon>Magnoliopsida</taxon>
        <taxon>Liliopsida</taxon>
        <taxon>Poales</taxon>
        <taxon>Poaceae</taxon>
        <taxon>PACMAD clade</taxon>
        <taxon>Chloridoideae</taxon>
        <taxon>Cynodonteae</taxon>
        <taxon>Eleusininae</taxon>
        <taxon>Eleusine</taxon>
    </lineage>
</organism>
<proteinExistence type="predicted"/>
<dbReference type="InterPro" id="IPR008914">
    <property type="entry name" value="PEBP"/>
</dbReference>
<gene>
    <name evidence="2" type="primary">gb01532</name>
    <name evidence="2" type="ORF">PR202_gb01532</name>
</gene>
<name>A0AAV5DW44_ELECO</name>
<evidence type="ECO:0000313" key="3">
    <source>
        <dbReference type="Proteomes" id="UP001054889"/>
    </source>
</evidence>
<dbReference type="InterPro" id="IPR005247">
    <property type="entry name" value="YbhB_YbcL/LppC-like"/>
</dbReference>
<dbReference type="PANTHER" id="PTHR30289:SF1">
    <property type="entry name" value="PEBP (PHOSPHATIDYLETHANOLAMINE-BINDING PROTEIN) FAMILY PROTEIN"/>
    <property type="match status" value="1"/>
</dbReference>
<protein>
    <recommendedName>
        <fullName evidence="4">Phosphatidylethanolamine-binding protein</fullName>
    </recommendedName>
</protein>
<evidence type="ECO:0000256" key="1">
    <source>
        <dbReference type="SAM" id="MobiDB-lite"/>
    </source>
</evidence>
<reference evidence="2" key="2">
    <citation type="submission" date="2021-12" db="EMBL/GenBank/DDBJ databases">
        <title>Resequencing data analysis of finger millet.</title>
        <authorList>
            <person name="Hatakeyama M."/>
            <person name="Aluri S."/>
            <person name="Balachadran M.T."/>
            <person name="Sivarajan S.R."/>
            <person name="Poveda L."/>
            <person name="Shimizu-Inatsugi R."/>
            <person name="Schlapbach R."/>
            <person name="Sreeman S.M."/>
            <person name="Shimizu K.K."/>
        </authorList>
    </citation>
    <scope>NUCLEOTIDE SEQUENCE</scope>
</reference>
<comment type="caution">
    <text evidence="2">The sequence shown here is derived from an EMBL/GenBank/DDBJ whole genome shotgun (WGS) entry which is preliminary data.</text>
</comment>
<dbReference type="Proteomes" id="UP001054889">
    <property type="component" value="Unassembled WGS sequence"/>
</dbReference>
<evidence type="ECO:0000313" key="2">
    <source>
        <dbReference type="EMBL" id="GJN14677.1"/>
    </source>
</evidence>
<dbReference type="AlphaFoldDB" id="A0AAV5DW44"/>
<keyword evidence="3" id="KW-1185">Reference proteome</keyword>
<accession>A0AAV5DW44</accession>